<dbReference type="GO" id="GO:0051301">
    <property type="term" value="P:cell division"/>
    <property type="evidence" value="ECO:0007669"/>
    <property type="project" value="UniProtKB-KW"/>
</dbReference>
<keyword evidence="1 5" id="KW-0132">Cell division</keyword>
<evidence type="ECO:0000313" key="7">
    <source>
        <dbReference type="EMBL" id="MDN4595841.1"/>
    </source>
</evidence>
<dbReference type="InterPro" id="IPR038594">
    <property type="entry name" value="SepF-like_sf"/>
</dbReference>
<dbReference type="PANTHER" id="PTHR35798:SF1">
    <property type="entry name" value="CELL DIVISION PROTEIN SEPF"/>
    <property type="match status" value="1"/>
</dbReference>
<gene>
    <name evidence="5 7" type="primary">sepF</name>
    <name evidence="7" type="ORF">P5G59_01675</name>
</gene>
<comment type="caution">
    <text evidence="7">The sequence shown here is derived from an EMBL/GenBank/DDBJ whole genome shotgun (WGS) entry which is preliminary data.</text>
</comment>
<comment type="subunit">
    <text evidence="5">Homodimer. Interacts with FtsZ.</text>
</comment>
<feature type="region of interest" description="Disordered" evidence="6">
    <location>
        <begin position="17"/>
        <end position="78"/>
    </location>
</feature>
<dbReference type="Proteomes" id="UP001174210">
    <property type="component" value="Unassembled WGS sequence"/>
</dbReference>
<organism evidence="7 8">
    <name type="scientific">Leifsonia virtsii</name>
    <dbReference type="NCBI Taxonomy" id="3035915"/>
    <lineage>
        <taxon>Bacteria</taxon>
        <taxon>Bacillati</taxon>
        <taxon>Actinomycetota</taxon>
        <taxon>Actinomycetes</taxon>
        <taxon>Micrococcales</taxon>
        <taxon>Microbacteriaceae</taxon>
        <taxon>Leifsonia</taxon>
    </lineage>
</organism>
<proteinExistence type="inferred from homology"/>
<evidence type="ECO:0000256" key="6">
    <source>
        <dbReference type="SAM" id="MobiDB-lite"/>
    </source>
</evidence>
<keyword evidence="8" id="KW-1185">Reference proteome</keyword>
<dbReference type="InterPro" id="IPR023052">
    <property type="entry name" value="Cell_div_SepF"/>
</dbReference>
<comment type="subcellular location">
    <subcellularLocation>
        <location evidence="5">Cytoplasm</location>
    </subcellularLocation>
    <text evidence="5">Localizes to the division site, in a FtsZ-dependent manner.</text>
</comment>
<dbReference type="Gene3D" id="3.30.110.150">
    <property type="entry name" value="SepF-like protein"/>
    <property type="match status" value="1"/>
</dbReference>
<feature type="compositionally biased region" description="Low complexity" evidence="6">
    <location>
        <begin position="46"/>
        <end position="67"/>
    </location>
</feature>
<keyword evidence="5" id="KW-0963">Cytoplasm</keyword>
<comment type="function">
    <text evidence="4 5">Cell division protein that is part of the divisome complex and is recruited early to the Z-ring. Probably stimulates Z-ring formation, perhaps through the cross-linking of FtsZ protofilaments. Its function overlaps with FtsA.</text>
</comment>
<evidence type="ECO:0000256" key="3">
    <source>
        <dbReference type="ARBA" id="ARBA00023306"/>
    </source>
</evidence>
<evidence type="ECO:0000313" key="8">
    <source>
        <dbReference type="Proteomes" id="UP001174210"/>
    </source>
</evidence>
<dbReference type="HAMAP" id="MF_01197">
    <property type="entry name" value="SepF"/>
    <property type="match status" value="1"/>
</dbReference>
<keyword evidence="2 5" id="KW-0717">Septation</keyword>
<evidence type="ECO:0000256" key="1">
    <source>
        <dbReference type="ARBA" id="ARBA00022618"/>
    </source>
</evidence>
<dbReference type="PANTHER" id="PTHR35798">
    <property type="entry name" value="CELL DIVISION PROTEIN SEPF"/>
    <property type="match status" value="1"/>
</dbReference>
<dbReference type="Pfam" id="PF04472">
    <property type="entry name" value="SepF"/>
    <property type="match status" value="1"/>
</dbReference>
<accession>A0ABT8ISS4</accession>
<feature type="compositionally biased region" description="Polar residues" evidence="6">
    <location>
        <begin position="69"/>
        <end position="78"/>
    </location>
</feature>
<sequence length="175" mass="19023">MANPLKKTMVYLGLADEELEFEDQPQEQASHQPRREAPVHTPAPSPVQAVPHPAPVAPAAGRAPVTPLRKTNTARNASVQEMNEILTVHPRQYRDAQAIAESFREGIPVIINLSQMSESDARRLIDFASGLSQGLYGKIERVTPKVFLLSPSHVVVSGEHGGQDAEVDASFFAQA</sequence>
<dbReference type="EMBL" id="JAROCB010000001">
    <property type="protein sequence ID" value="MDN4595841.1"/>
    <property type="molecule type" value="Genomic_DNA"/>
</dbReference>
<reference evidence="7" key="1">
    <citation type="submission" date="2023-03" db="EMBL/GenBank/DDBJ databases">
        <title>MT1 and MT2 Draft Genomes of Novel Species.</title>
        <authorList>
            <person name="Venkateswaran K."/>
        </authorList>
    </citation>
    <scope>NUCLEOTIDE SEQUENCE</scope>
    <source>
        <strain evidence="7">F6_8S_P_1A</strain>
    </source>
</reference>
<dbReference type="InterPro" id="IPR007561">
    <property type="entry name" value="Cell_div_SepF/SepF-rel"/>
</dbReference>
<evidence type="ECO:0000256" key="2">
    <source>
        <dbReference type="ARBA" id="ARBA00023210"/>
    </source>
</evidence>
<evidence type="ECO:0000256" key="5">
    <source>
        <dbReference type="HAMAP-Rule" id="MF_01197"/>
    </source>
</evidence>
<keyword evidence="3 5" id="KW-0131">Cell cycle</keyword>
<evidence type="ECO:0000256" key="4">
    <source>
        <dbReference type="ARBA" id="ARBA00044936"/>
    </source>
</evidence>
<name>A0ABT8ISS4_9MICO</name>
<protein>
    <recommendedName>
        <fullName evidence="5">Cell division protein SepF</fullName>
    </recommendedName>
</protein>
<dbReference type="RefSeq" id="WP_301215369.1">
    <property type="nucleotide sequence ID" value="NZ_JAROCB010000001.1"/>
</dbReference>
<comment type="similarity">
    <text evidence="5">Belongs to the SepF family.</text>
</comment>